<dbReference type="Gene3D" id="3.40.50.720">
    <property type="entry name" value="NAD(P)-binding Rossmann-like Domain"/>
    <property type="match status" value="1"/>
</dbReference>
<dbReference type="InterPro" id="IPR020904">
    <property type="entry name" value="Sc_DH/Rdtase_CS"/>
</dbReference>
<dbReference type="InterPro" id="IPR036291">
    <property type="entry name" value="NAD(P)-bd_dom_sf"/>
</dbReference>
<dbReference type="PRINTS" id="PR00080">
    <property type="entry name" value="SDRFAMILY"/>
</dbReference>
<name>A0A6J6QH38_9ZZZZ</name>
<evidence type="ECO:0000256" key="2">
    <source>
        <dbReference type="ARBA" id="ARBA00023002"/>
    </source>
</evidence>
<accession>A0A6J6QH38</accession>
<dbReference type="EMBL" id="CAEZXP010000012">
    <property type="protein sequence ID" value="CAB4711150.1"/>
    <property type="molecule type" value="Genomic_DNA"/>
</dbReference>
<dbReference type="SUPFAM" id="SSF51735">
    <property type="entry name" value="NAD(P)-binding Rossmann-fold domains"/>
    <property type="match status" value="1"/>
</dbReference>
<dbReference type="Pfam" id="PF00106">
    <property type="entry name" value="adh_short"/>
    <property type="match status" value="1"/>
</dbReference>
<dbReference type="GO" id="GO:0016616">
    <property type="term" value="F:oxidoreductase activity, acting on the CH-OH group of donors, NAD or NADP as acceptor"/>
    <property type="evidence" value="ECO:0007669"/>
    <property type="project" value="UniProtKB-ARBA"/>
</dbReference>
<dbReference type="PRINTS" id="PR00081">
    <property type="entry name" value="GDHRDH"/>
</dbReference>
<reference evidence="3" key="1">
    <citation type="submission" date="2020-05" db="EMBL/GenBank/DDBJ databases">
        <authorList>
            <person name="Chiriac C."/>
            <person name="Salcher M."/>
            <person name="Ghai R."/>
            <person name="Kavagutti S V."/>
        </authorList>
    </citation>
    <scope>NUCLEOTIDE SEQUENCE</scope>
</reference>
<organism evidence="3">
    <name type="scientific">freshwater metagenome</name>
    <dbReference type="NCBI Taxonomy" id="449393"/>
    <lineage>
        <taxon>unclassified sequences</taxon>
        <taxon>metagenomes</taxon>
        <taxon>ecological metagenomes</taxon>
    </lineage>
</organism>
<proteinExistence type="inferred from homology"/>
<dbReference type="PANTHER" id="PTHR42901">
    <property type="entry name" value="ALCOHOL DEHYDROGENASE"/>
    <property type="match status" value="1"/>
</dbReference>
<evidence type="ECO:0000313" key="3">
    <source>
        <dbReference type="EMBL" id="CAB4711150.1"/>
    </source>
</evidence>
<protein>
    <submittedName>
        <fullName evidence="3">Unannotated protein</fullName>
    </submittedName>
</protein>
<dbReference type="AlphaFoldDB" id="A0A6J6QH38"/>
<sequence>MPGVGKLDGKVAIVTGASSGIGAATARMLAEEGARVIGGARRVDRVTTEVALELDVTDPASCEAFVAAAGPCNILVNGAGLGLGRDPFVESTEEDERRVFETNVNGLVRMTRLVLQKSMQEPGHIVNLGSIAGRWAYPNGATYVTSKFAVRGFTRALREDLLGQDIRVTTVDSGLVETEFSVVRFRGDVEKAKSVYAGTRPLSADDVADAIMYAVTRPEHVVVDEMVLMSIDQSSGARIHRRES</sequence>
<dbReference type="FunFam" id="3.40.50.720:FF:000047">
    <property type="entry name" value="NADP-dependent L-serine/L-allo-threonine dehydrogenase"/>
    <property type="match status" value="1"/>
</dbReference>
<dbReference type="InterPro" id="IPR002347">
    <property type="entry name" value="SDR_fam"/>
</dbReference>
<comment type="similarity">
    <text evidence="1">Belongs to the short-chain dehydrogenases/reductases (SDR) family.</text>
</comment>
<keyword evidence="2" id="KW-0560">Oxidoreductase</keyword>
<gene>
    <name evidence="3" type="ORF">UFOPK2399_02007</name>
</gene>
<dbReference type="PANTHER" id="PTHR42901:SF1">
    <property type="entry name" value="ALCOHOL DEHYDROGENASE"/>
    <property type="match status" value="1"/>
</dbReference>
<dbReference type="PROSITE" id="PS00061">
    <property type="entry name" value="ADH_SHORT"/>
    <property type="match status" value="1"/>
</dbReference>
<evidence type="ECO:0000256" key="1">
    <source>
        <dbReference type="ARBA" id="ARBA00006484"/>
    </source>
</evidence>